<evidence type="ECO:0000256" key="6">
    <source>
        <dbReference type="SAM" id="MobiDB-lite"/>
    </source>
</evidence>
<feature type="domain" description="TF-B3" evidence="7">
    <location>
        <begin position="16"/>
        <end position="109"/>
    </location>
</feature>
<dbReference type="Pfam" id="PF02362">
    <property type="entry name" value="B3"/>
    <property type="match status" value="2"/>
</dbReference>
<accession>A0A833QVQ3</accession>
<comment type="caution">
    <text evidence="8">The sequence shown here is derived from an EMBL/GenBank/DDBJ whole genome shotgun (WGS) entry which is preliminary data.</text>
</comment>
<dbReference type="SUPFAM" id="SSF101936">
    <property type="entry name" value="DNA-binding pseudobarrel domain"/>
    <property type="match status" value="3"/>
</dbReference>
<dbReference type="InterPro" id="IPR015300">
    <property type="entry name" value="DNA-bd_pseudobarrel_sf"/>
</dbReference>
<sequence>MAENITKNCSGVRSRKLEFLRVLIPNPFVKLRIPGKIAKSLQNEPHNRATLYSPRGKFWHVGIRHEGDDMYLDEGWKEFAKALDLRTGYFVLFQYKVNMVFSVKIFDNTMCLKEYVHDSFKRPIQDLYEDTVEIVGAPYAEDNMYCSLDSSRKRKKLETSHIVKTKQGLKKREERINKETLKTSPLSPSFPRFVKIINSSHSTSNCLMSSGAEKQQYSPISVQNNVNLIVPEFERVVSKCYLHSMYIPNQVRKAIGLVSECGLLLMNQEGRSWPVEFFFKPNGEGHLGFGWAKFRRENNLKEGDRCIFKLVEKNVLLVNVMPKESTNTLCKEMHTPTQEPNKEIMSTKDCFSSVLLEKELIEVIVPNTNGSLISSVVEVPSIEAREELQNSIIYSNSTGIEKVQLMKAPEAAQKNMISVCVEKVQSIEALEKAQKNSSSVYVDKAPSTESQKDKEKEQNTTNDSGSTGYEKIPVNEEKKSSSICVEKALSIDATGALSSSLVKEPSIEAQEELQNNISDLSLTGIEKVQSSSICVEKALSIDATGALSSSLVKEPSIEAQEELYNSSSDLSSTGIEKRADAGVIKGVLQDGRLHWPCHLILKDTEGKTQRVGYSPNNGEGSLRWKKFTDDKKLKVGDKCIFKLVARDTLLVVVRK</sequence>
<dbReference type="InterPro" id="IPR050655">
    <property type="entry name" value="Plant_B3_domain"/>
</dbReference>
<dbReference type="PANTHER" id="PTHR31920:SF135">
    <property type="entry name" value="B3 DOMAIN-CONTAINING PROTEIN OS03G0621600-RELATED"/>
    <property type="match status" value="1"/>
</dbReference>
<dbReference type="PANTHER" id="PTHR31920">
    <property type="entry name" value="B3 DOMAIN-CONTAINING"/>
    <property type="match status" value="1"/>
</dbReference>
<evidence type="ECO:0000313" key="8">
    <source>
        <dbReference type="EMBL" id="KAF3325999.1"/>
    </source>
</evidence>
<proteinExistence type="predicted"/>
<feature type="region of interest" description="Disordered" evidence="6">
    <location>
        <begin position="438"/>
        <end position="473"/>
    </location>
</feature>
<keyword evidence="2" id="KW-0805">Transcription regulation</keyword>
<dbReference type="GO" id="GO:0005634">
    <property type="term" value="C:nucleus"/>
    <property type="evidence" value="ECO:0007669"/>
    <property type="project" value="UniProtKB-SubCell"/>
</dbReference>
<dbReference type="InterPro" id="IPR003340">
    <property type="entry name" value="B3_DNA-bd"/>
</dbReference>
<keyword evidence="3" id="KW-0238">DNA-binding</keyword>
<dbReference type="CDD" id="cd10017">
    <property type="entry name" value="B3_DNA"/>
    <property type="match status" value="3"/>
</dbReference>
<dbReference type="Gene3D" id="2.40.330.10">
    <property type="entry name" value="DNA-binding pseudobarrel domain"/>
    <property type="match status" value="3"/>
</dbReference>
<evidence type="ECO:0000256" key="5">
    <source>
        <dbReference type="ARBA" id="ARBA00023242"/>
    </source>
</evidence>
<dbReference type="PROSITE" id="PS50863">
    <property type="entry name" value="B3"/>
    <property type="match status" value="3"/>
</dbReference>
<keyword evidence="5" id="KW-0539">Nucleus</keyword>
<dbReference type="OrthoDB" id="696439at2759"/>
<feature type="domain" description="TF-B3" evidence="7">
    <location>
        <begin position="620"/>
        <end position="655"/>
    </location>
</feature>
<organism evidence="8 9">
    <name type="scientific">Carex littledalei</name>
    <dbReference type="NCBI Taxonomy" id="544730"/>
    <lineage>
        <taxon>Eukaryota</taxon>
        <taxon>Viridiplantae</taxon>
        <taxon>Streptophyta</taxon>
        <taxon>Embryophyta</taxon>
        <taxon>Tracheophyta</taxon>
        <taxon>Spermatophyta</taxon>
        <taxon>Magnoliopsida</taxon>
        <taxon>Liliopsida</taxon>
        <taxon>Poales</taxon>
        <taxon>Cyperaceae</taxon>
        <taxon>Cyperoideae</taxon>
        <taxon>Cariceae</taxon>
        <taxon>Carex</taxon>
        <taxon>Carex subgen. Euthyceras</taxon>
    </lineage>
</organism>
<protein>
    <submittedName>
        <fullName evidence="8">B3 domain-containing transcription factor VRN1</fullName>
    </submittedName>
</protein>
<keyword evidence="4" id="KW-0804">Transcription</keyword>
<evidence type="ECO:0000256" key="3">
    <source>
        <dbReference type="ARBA" id="ARBA00023125"/>
    </source>
</evidence>
<dbReference type="Proteomes" id="UP000623129">
    <property type="component" value="Unassembled WGS sequence"/>
</dbReference>
<dbReference type="SMART" id="SM01019">
    <property type="entry name" value="B3"/>
    <property type="match status" value="3"/>
</dbReference>
<evidence type="ECO:0000259" key="7">
    <source>
        <dbReference type="PROSITE" id="PS50863"/>
    </source>
</evidence>
<dbReference type="EMBL" id="SWLB01000019">
    <property type="protein sequence ID" value="KAF3325999.1"/>
    <property type="molecule type" value="Genomic_DNA"/>
</dbReference>
<keyword evidence="9" id="KW-1185">Reference proteome</keyword>
<evidence type="ECO:0000256" key="4">
    <source>
        <dbReference type="ARBA" id="ARBA00023163"/>
    </source>
</evidence>
<gene>
    <name evidence="8" type="ORF">FCM35_KLT09079</name>
</gene>
<comment type="subcellular location">
    <subcellularLocation>
        <location evidence="1">Nucleus</location>
    </subcellularLocation>
</comment>
<reference evidence="8" key="1">
    <citation type="submission" date="2020-01" db="EMBL/GenBank/DDBJ databases">
        <title>Genome sequence of Kobresia littledalei, the first chromosome-level genome in the family Cyperaceae.</title>
        <authorList>
            <person name="Qu G."/>
        </authorList>
    </citation>
    <scope>NUCLEOTIDE SEQUENCE</scope>
    <source>
        <strain evidence="8">C.B.Clarke</strain>
        <tissue evidence="8">Leaf</tissue>
    </source>
</reference>
<evidence type="ECO:0000313" key="9">
    <source>
        <dbReference type="Proteomes" id="UP000623129"/>
    </source>
</evidence>
<name>A0A833QVQ3_9POAL</name>
<feature type="domain" description="TF-B3" evidence="7">
    <location>
        <begin position="230"/>
        <end position="324"/>
    </location>
</feature>
<dbReference type="GO" id="GO:0003677">
    <property type="term" value="F:DNA binding"/>
    <property type="evidence" value="ECO:0007669"/>
    <property type="project" value="UniProtKB-KW"/>
</dbReference>
<dbReference type="AlphaFoldDB" id="A0A833QVQ3"/>
<evidence type="ECO:0000256" key="2">
    <source>
        <dbReference type="ARBA" id="ARBA00023015"/>
    </source>
</evidence>
<evidence type="ECO:0000256" key="1">
    <source>
        <dbReference type="ARBA" id="ARBA00004123"/>
    </source>
</evidence>